<keyword evidence="6" id="KW-0539">Nucleus</keyword>
<evidence type="ECO:0000256" key="5">
    <source>
        <dbReference type="ARBA" id="ARBA00023204"/>
    </source>
</evidence>
<evidence type="ECO:0000313" key="10">
    <source>
        <dbReference type="Proteomes" id="UP001224775"/>
    </source>
</evidence>
<name>A0AAD9DD89_9STRA</name>
<protein>
    <submittedName>
        <fullName evidence="9">DNA excision repair protein ERCC1</fullName>
    </submittedName>
</protein>
<keyword evidence="5" id="KW-0234">DNA repair</keyword>
<evidence type="ECO:0000256" key="3">
    <source>
        <dbReference type="ARBA" id="ARBA00022763"/>
    </source>
</evidence>
<feature type="compositionally biased region" description="Low complexity" evidence="7">
    <location>
        <begin position="116"/>
        <end position="133"/>
    </location>
</feature>
<dbReference type="InterPro" id="IPR011335">
    <property type="entry name" value="Restrct_endonuc-II-like"/>
</dbReference>
<dbReference type="EMBL" id="JATAAI010000012">
    <property type="protein sequence ID" value="KAK1741734.1"/>
    <property type="molecule type" value="Genomic_DNA"/>
</dbReference>
<dbReference type="InterPro" id="IPR010994">
    <property type="entry name" value="RuvA_2-like"/>
</dbReference>
<feature type="compositionally biased region" description="Polar residues" evidence="7">
    <location>
        <begin position="44"/>
        <end position="53"/>
    </location>
</feature>
<dbReference type="PANTHER" id="PTHR12749:SF0">
    <property type="entry name" value="DNA EXCISION REPAIR PROTEIN ERCC-1"/>
    <property type="match status" value="1"/>
</dbReference>
<feature type="region of interest" description="Disordered" evidence="7">
    <location>
        <begin position="115"/>
        <end position="134"/>
    </location>
</feature>
<evidence type="ECO:0000256" key="7">
    <source>
        <dbReference type="SAM" id="MobiDB-lite"/>
    </source>
</evidence>
<dbReference type="CDD" id="cd22325">
    <property type="entry name" value="ERCC1_C-like"/>
    <property type="match status" value="1"/>
</dbReference>
<proteinExistence type="inferred from homology"/>
<sequence length="382" mass="42494">MASNTNPAGTAKSAMASAPQIPSASAAAKKPSAVINPYAKKRSTTTSNPYANRQQQKTKPQQQQPQQKPQQTNNATQFRSPPDIGASATFSQAFGDEDLDQHAFIEAIASAHDKTTNANNTNNAPSNANESTNGLTLRDHHTMLQPHMLHISTRQRGNPIIPHIRNVPHQFSPMVPDYIFGPTRCALYLSLRYHNLHPDYVHRRIAELKSDFTLRILLCHVDIEDNASALLFLNDLCVKNNMTLILSWSDEEAARYIETLKAFDGTDTSAIEKRDHTTQMEQVAHALASVRSVNKTDAGQLLNQFGCWKNIVGASVDELSVCPGLGPKKVRRLYEAFRKPFSREAAKRRKEREKDANEREDSKNVDDDNKQVTEGDDKKASA</sequence>
<reference evidence="9" key="1">
    <citation type="submission" date="2023-06" db="EMBL/GenBank/DDBJ databases">
        <title>Survivors Of The Sea: Transcriptome response of Skeletonema marinoi to long-term dormancy.</title>
        <authorList>
            <person name="Pinder M.I.M."/>
            <person name="Kourtchenko O."/>
            <person name="Robertson E.K."/>
            <person name="Larsson T."/>
            <person name="Maumus F."/>
            <person name="Osuna-Cruz C.M."/>
            <person name="Vancaester E."/>
            <person name="Stenow R."/>
            <person name="Vandepoele K."/>
            <person name="Ploug H."/>
            <person name="Bruchert V."/>
            <person name="Godhe A."/>
            <person name="Topel M."/>
        </authorList>
    </citation>
    <scope>NUCLEOTIDE SEQUENCE</scope>
    <source>
        <strain evidence="9">R05AC</strain>
    </source>
</reference>
<feature type="domain" description="ERCC1-like central" evidence="8">
    <location>
        <begin position="149"/>
        <end position="261"/>
    </location>
</feature>
<dbReference type="Pfam" id="PF03834">
    <property type="entry name" value="Rad10"/>
    <property type="match status" value="1"/>
</dbReference>
<accession>A0AAD9DD89</accession>
<dbReference type="SUPFAM" id="SSF47781">
    <property type="entry name" value="RuvA domain 2-like"/>
    <property type="match status" value="1"/>
</dbReference>
<dbReference type="GO" id="GO:0003684">
    <property type="term" value="F:damaged DNA binding"/>
    <property type="evidence" value="ECO:0007669"/>
    <property type="project" value="InterPro"/>
</dbReference>
<evidence type="ECO:0000313" key="9">
    <source>
        <dbReference type="EMBL" id="KAK1741734.1"/>
    </source>
</evidence>
<dbReference type="Proteomes" id="UP001224775">
    <property type="component" value="Unassembled WGS sequence"/>
</dbReference>
<keyword evidence="4" id="KW-0238">DNA-binding</keyword>
<comment type="similarity">
    <text evidence="2">Belongs to the ERCC1/RAD10/SWI10 family.</text>
</comment>
<feature type="compositionally biased region" description="Basic and acidic residues" evidence="7">
    <location>
        <begin position="352"/>
        <end position="382"/>
    </location>
</feature>
<dbReference type="SUPFAM" id="SSF52980">
    <property type="entry name" value="Restriction endonuclease-like"/>
    <property type="match status" value="1"/>
</dbReference>
<dbReference type="GO" id="GO:0006312">
    <property type="term" value="P:mitotic recombination"/>
    <property type="evidence" value="ECO:0007669"/>
    <property type="project" value="TreeGrafter"/>
</dbReference>
<organism evidence="9 10">
    <name type="scientific">Skeletonema marinoi</name>
    <dbReference type="NCBI Taxonomy" id="267567"/>
    <lineage>
        <taxon>Eukaryota</taxon>
        <taxon>Sar</taxon>
        <taxon>Stramenopiles</taxon>
        <taxon>Ochrophyta</taxon>
        <taxon>Bacillariophyta</taxon>
        <taxon>Coscinodiscophyceae</taxon>
        <taxon>Thalassiosirophycidae</taxon>
        <taxon>Thalassiosirales</taxon>
        <taxon>Skeletonemataceae</taxon>
        <taxon>Skeletonema</taxon>
        <taxon>Skeletonema marinoi-dohrnii complex</taxon>
    </lineage>
</organism>
<feature type="compositionally biased region" description="Low complexity" evidence="7">
    <location>
        <begin position="54"/>
        <end position="72"/>
    </location>
</feature>
<dbReference type="FunFam" id="3.40.50.10130:FF:000001">
    <property type="entry name" value="DNA excision repair protein ERCC-1"/>
    <property type="match status" value="1"/>
</dbReference>
<evidence type="ECO:0000256" key="2">
    <source>
        <dbReference type="ARBA" id="ARBA00008283"/>
    </source>
</evidence>
<dbReference type="GO" id="GO:0070522">
    <property type="term" value="C:ERCC4-ERCC1 complex"/>
    <property type="evidence" value="ECO:0007669"/>
    <property type="project" value="TreeGrafter"/>
</dbReference>
<dbReference type="InterPro" id="IPR047260">
    <property type="entry name" value="ERCC1-like_central_dom"/>
</dbReference>
<dbReference type="GO" id="GO:0006302">
    <property type="term" value="P:double-strand break repair"/>
    <property type="evidence" value="ECO:0007669"/>
    <property type="project" value="UniProtKB-ARBA"/>
</dbReference>
<dbReference type="Gene3D" id="3.40.50.10130">
    <property type="match status" value="1"/>
</dbReference>
<dbReference type="GO" id="GO:0003697">
    <property type="term" value="F:single-stranded DNA binding"/>
    <property type="evidence" value="ECO:0007669"/>
    <property type="project" value="TreeGrafter"/>
</dbReference>
<feature type="region of interest" description="Disordered" evidence="7">
    <location>
        <begin position="1"/>
        <end position="89"/>
    </location>
</feature>
<dbReference type="Pfam" id="PF14520">
    <property type="entry name" value="HHH_5"/>
    <property type="match status" value="1"/>
</dbReference>
<dbReference type="Gene3D" id="1.10.150.20">
    <property type="entry name" value="5' to 3' exonuclease, C-terminal subdomain"/>
    <property type="match status" value="1"/>
</dbReference>
<keyword evidence="10" id="KW-1185">Reference proteome</keyword>
<feature type="region of interest" description="Disordered" evidence="7">
    <location>
        <begin position="344"/>
        <end position="382"/>
    </location>
</feature>
<comment type="subcellular location">
    <subcellularLocation>
        <location evidence="1">Nucleus</location>
    </subcellularLocation>
</comment>
<comment type="caution">
    <text evidence="9">The sequence shown here is derived from an EMBL/GenBank/DDBJ whole genome shotgun (WGS) entry which is preliminary data.</text>
</comment>
<dbReference type="GO" id="GO:0000110">
    <property type="term" value="C:nucleotide-excision repair factor 1 complex"/>
    <property type="evidence" value="ECO:0007669"/>
    <property type="project" value="TreeGrafter"/>
</dbReference>
<evidence type="ECO:0000256" key="1">
    <source>
        <dbReference type="ARBA" id="ARBA00004123"/>
    </source>
</evidence>
<dbReference type="PANTHER" id="PTHR12749">
    <property type="entry name" value="EXCISION REPAIR CROSS-COMPLEMENTING 1 ERCC1"/>
    <property type="match status" value="1"/>
</dbReference>
<evidence type="ECO:0000259" key="8">
    <source>
        <dbReference type="Pfam" id="PF03834"/>
    </source>
</evidence>
<dbReference type="InterPro" id="IPR004579">
    <property type="entry name" value="ERCC1/RAD10/SWI10"/>
</dbReference>
<feature type="compositionally biased region" description="Low complexity" evidence="7">
    <location>
        <begin position="13"/>
        <end position="33"/>
    </location>
</feature>
<dbReference type="NCBIfam" id="TIGR00597">
    <property type="entry name" value="rad10"/>
    <property type="match status" value="1"/>
</dbReference>
<keyword evidence="3" id="KW-0227">DNA damage</keyword>
<gene>
    <name evidence="9" type="ORF">QTG54_007307</name>
</gene>
<dbReference type="AlphaFoldDB" id="A0AAD9DD89"/>
<evidence type="ECO:0000256" key="4">
    <source>
        <dbReference type="ARBA" id="ARBA00023125"/>
    </source>
</evidence>
<evidence type="ECO:0000256" key="6">
    <source>
        <dbReference type="ARBA" id="ARBA00023242"/>
    </source>
</evidence>
<dbReference type="GO" id="GO:0070914">
    <property type="term" value="P:UV-damage excision repair"/>
    <property type="evidence" value="ECO:0007669"/>
    <property type="project" value="TreeGrafter"/>
</dbReference>